<dbReference type="Gene3D" id="3.40.47.10">
    <property type="match status" value="1"/>
</dbReference>
<evidence type="ECO:0000256" key="2">
    <source>
        <dbReference type="ARBA" id="ARBA00022679"/>
    </source>
</evidence>
<dbReference type="InterPro" id="IPR020841">
    <property type="entry name" value="PKS_Beta-ketoAc_synthase_dom"/>
</dbReference>
<protein>
    <submittedName>
        <fullName evidence="5">3-oxoacyl-[acyl-carrier-protein] synthase, KASII</fullName>
    </submittedName>
</protein>
<sequence length="393" mass="42520">MRERVCVTGIGMITPIKPFQGMDEFWNALCSGEDVIKKMKPPMLKHDKEWLMASIDLSDFPNPVNPEDKLQFLVEKAFTMARDDAHLQGDQTTGLSLGTVLGNVLCKEKRLMEQKTYHRGYCLEKESLSYITSHLVSKYKVNGPGITVSTACASGTDAIGVAARKILAGKADCMIAGGVDVLSDFAITGFHAFQAITEEKVRPFDKNRSGLAFGEGAAFVVLESERCAVQRKAKIYGSFLGYASRADAHHMTGPHKEGRGLAHAITQALLQANLKPDEIDYINAHGTGTVYNDLMETKAIKKALGNAAYDIPISSTKSMLGHSFGAAGVIEAICCLLSMNTGTIPPTINFQERDPACDLDYVPNVARKHRVKVALSLSAGFGGQNSALVFGEL</sequence>
<dbReference type="Pfam" id="PF02801">
    <property type="entry name" value="Ketoacyl-synt_C"/>
    <property type="match status" value="1"/>
</dbReference>
<dbReference type="AlphaFoldDB" id="A0A533QAJ1"/>
<dbReference type="PANTHER" id="PTHR11712">
    <property type="entry name" value="POLYKETIDE SYNTHASE-RELATED"/>
    <property type="match status" value="1"/>
</dbReference>
<dbReference type="InterPro" id="IPR014030">
    <property type="entry name" value="Ketoacyl_synth_N"/>
</dbReference>
<dbReference type="SUPFAM" id="SSF53901">
    <property type="entry name" value="Thiolase-like"/>
    <property type="match status" value="2"/>
</dbReference>
<name>A0A533QAJ1_9BACT</name>
<dbReference type="SMART" id="SM00825">
    <property type="entry name" value="PKS_KS"/>
    <property type="match status" value="1"/>
</dbReference>
<comment type="similarity">
    <text evidence="1 3">Belongs to the thiolase-like superfamily. Beta-ketoacyl-ACP synthases family.</text>
</comment>
<feature type="domain" description="Ketosynthase family 3 (KS3)" evidence="4">
    <location>
        <begin position="2"/>
        <end position="392"/>
    </location>
</feature>
<gene>
    <name evidence="5" type="ORF">JETT_2021</name>
</gene>
<comment type="caution">
    <text evidence="5">The sequence shown here is derived from an EMBL/GenBank/DDBJ whole genome shotgun (WGS) entry which is preliminary data.</text>
</comment>
<dbReference type="EMBL" id="SULG01000038">
    <property type="protein sequence ID" value="TLD41726.1"/>
    <property type="molecule type" value="Genomic_DNA"/>
</dbReference>
<dbReference type="CDD" id="cd00834">
    <property type="entry name" value="KAS_I_II"/>
    <property type="match status" value="1"/>
</dbReference>
<dbReference type="PANTHER" id="PTHR11712:SF336">
    <property type="entry name" value="3-OXOACYL-[ACYL-CARRIER-PROTEIN] SYNTHASE, MITOCHONDRIAL"/>
    <property type="match status" value="1"/>
</dbReference>
<organism evidence="5 6">
    <name type="scientific">Candidatus Jettenia ecosi</name>
    <dbReference type="NCBI Taxonomy" id="2494326"/>
    <lineage>
        <taxon>Bacteria</taxon>
        <taxon>Pseudomonadati</taxon>
        <taxon>Planctomycetota</taxon>
        <taxon>Candidatus Brocadiia</taxon>
        <taxon>Candidatus Brocadiales</taxon>
        <taxon>Candidatus Brocadiaceae</taxon>
        <taxon>Candidatus Jettenia</taxon>
    </lineage>
</organism>
<dbReference type="InterPro" id="IPR000794">
    <property type="entry name" value="Beta-ketoacyl_synthase"/>
</dbReference>
<keyword evidence="2 3" id="KW-0808">Transferase</keyword>
<proteinExistence type="inferred from homology"/>
<evidence type="ECO:0000313" key="6">
    <source>
        <dbReference type="Proteomes" id="UP000319783"/>
    </source>
</evidence>
<dbReference type="InterPro" id="IPR016039">
    <property type="entry name" value="Thiolase-like"/>
</dbReference>
<dbReference type="FunFam" id="3.40.47.10:FF:000029">
    <property type="entry name" value="3-oxoacyl-[acyl-carrier-protein] synthase 1"/>
    <property type="match status" value="1"/>
</dbReference>
<dbReference type="GO" id="GO:0006633">
    <property type="term" value="P:fatty acid biosynthetic process"/>
    <property type="evidence" value="ECO:0007669"/>
    <property type="project" value="TreeGrafter"/>
</dbReference>
<evidence type="ECO:0000259" key="4">
    <source>
        <dbReference type="PROSITE" id="PS52004"/>
    </source>
</evidence>
<evidence type="ECO:0000256" key="3">
    <source>
        <dbReference type="RuleBase" id="RU003694"/>
    </source>
</evidence>
<dbReference type="GO" id="GO:0004315">
    <property type="term" value="F:3-oxoacyl-[acyl-carrier-protein] synthase activity"/>
    <property type="evidence" value="ECO:0007669"/>
    <property type="project" value="TreeGrafter"/>
</dbReference>
<dbReference type="Pfam" id="PF00109">
    <property type="entry name" value="ketoacyl-synt"/>
    <property type="match status" value="1"/>
</dbReference>
<dbReference type="InterPro" id="IPR014031">
    <property type="entry name" value="Ketoacyl_synth_C"/>
</dbReference>
<reference evidence="5 6" key="1">
    <citation type="submission" date="2019-04" db="EMBL/GenBank/DDBJ databases">
        <title>Genome of a novel bacterium Candidatus Jettenia ecosi reconstructed from metagenome of an anammox bioreactor.</title>
        <authorList>
            <person name="Mardanov A.V."/>
            <person name="Beletsky A.V."/>
            <person name="Ravin N.V."/>
            <person name="Botchkova E.A."/>
            <person name="Litti Y.V."/>
            <person name="Nozhevnikova A.N."/>
        </authorList>
    </citation>
    <scope>NUCLEOTIDE SEQUENCE [LARGE SCALE GENOMIC DNA]</scope>
    <source>
        <strain evidence="5">J2</strain>
    </source>
</reference>
<accession>A0A533QAJ1</accession>
<dbReference type="PROSITE" id="PS52004">
    <property type="entry name" value="KS3_2"/>
    <property type="match status" value="1"/>
</dbReference>
<dbReference type="Proteomes" id="UP000319783">
    <property type="component" value="Unassembled WGS sequence"/>
</dbReference>
<evidence type="ECO:0000256" key="1">
    <source>
        <dbReference type="ARBA" id="ARBA00008467"/>
    </source>
</evidence>
<dbReference type="GO" id="GO:0005829">
    <property type="term" value="C:cytosol"/>
    <property type="evidence" value="ECO:0007669"/>
    <property type="project" value="TreeGrafter"/>
</dbReference>
<evidence type="ECO:0000313" key="5">
    <source>
        <dbReference type="EMBL" id="TLD41726.1"/>
    </source>
</evidence>